<accession>A0A9P5H274</accession>
<dbReference type="InterPro" id="IPR010259">
    <property type="entry name" value="S8pro/Inhibitor_I9"/>
</dbReference>
<dbReference type="GO" id="GO:0004866">
    <property type="term" value="F:endopeptidase inhibitor activity"/>
    <property type="evidence" value="ECO:0007669"/>
    <property type="project" value="TreeGrafter"/>
</dbReference>
<dbReference type="EMBL" id="JAANBB010000633">
    <property type="protein sequence ID" value="KAF7537533.1"/>
    <property type="molecule type" value="Genomic_DNA"/>
</dbReference>
<keyword evidence="4" id="KW-1185">Reference proteome</keyword>
<dbReference type="OrthoDB" id="5518345at2759"/>
<feature type="domain" description="Inhibitor I9" evidence="2">
    <location>
        <begin position="59"/>
        <end position="127"/>
    </location>
</feature>
<dbReference type="FunFam" id="3.30.70.80:FF:000005">
    <property type="entry name" value="Proteinase inhibitor I2B"/>
    <property type="match status" value="1"/>
</dbReference>
<dbReference type="Proteomes" id="UP000722485">
    <property type="component" value="Unassembled WGS sequence"/>
</dbReference>
<name>A0A9P5H274_9HYPO</name>
<dbReference type="InterPro" id="IPR037045">
    <property type="entry name" value="S8pro/Inhibitor_I9_sf"/>
</dbReference>
<reference evidence="3" key="1">
    <citation type="submission" date="2020-03" db="EMBL/GenBank/DDBJ databases">
        <title>Draft Genome Sequence of Cylindrodendrum hubeiense.</title>
        <authorList>
            <person name="Buettner E."/>
            <person name="Kellner H."/>
        </authorList>
    </citation>
    <scope>NUCLEOTIDE SEQUENCE</scope>
    <source>
        <strain evidence="3">IHI 201604</strain>
    </source>
</reference>
<dbReference type="PANTHER" id="PTHR28288:SF2">
    <property type="entry name" value="PROTEASE B INHIBITOR 2"/>
    <property type="match status" value="1"/>
</dbReference>
<evidence type="ECO:0000259" key="2">
    <source>
        <dbReference type="Pfam" id="PF05922"/>
    </source>
</evidence>
<gene>
    <name evidence="3" type="ORF">G7Z17_g12838</name>
</gene>
<evidence type="ECO:0000256" key="1">
    <source>
        <dbReference type="ARBA" id="ARBA00038069"/>
    </source>
</evidence>
<comment type="caution">
    <text evidence="3">The sequence shown here is derived from an EMBL/GenBank/DDBJ whole genome shotgun (WGS) entry which is preliminary data.</text>
</comment>
<evidence type="ECO:0000313" key="3">
    <source>
        <dbReference type="EMBL" id="KAF7537533.1"/>
    </source>
</evidence>
<evidence type="ECO:0000313" key="4">
    <source>
        <dbReference type="Proteomes" id="UP000722485"/>
    </source>
</evidence>
<organism evidence="3 4">
    <name type="scientific">Cylindrodendrum hubeiense</name>
    <dbReference type="NCBI Taxonomy" id="595255"/>
    <lineage>
        <taxon>Eukaryota</taxon>
        <taxon>Fungi</taxon>
        <taxon>Dikarya</taxon>
        <taxon>Ascomycota</taxon>
        <taxon>Pezizomycotina</taxon>
        <taxon>Sordariomycetes</taxon>
        <taxon>Hypocreomycetidae</taxon>
        <taxon>Hypocreales</taxon>
        <taxon>Nectriaceae</taxon>
        <taxon>Cylindrodendrum</taxon>
    </lineage>
</organism>
<comment type="similarity">
    <text evidence="1">Belongs to the protease inhibitor I9 family.</text>
</comment>
<sequence length="127" mass="14092">MESQDSAIFLATGSPWSFIITRIEATTCNHTFPNSTIIAIYNTKNHHQDNPNKPAIMPTYIVSCKEGATDDQVKAVKQQAIDQGGKIEHEYTLIKGFSVSYPEGTVTTLESHEHVQAVEADQEVRTQ</sequence>
<protein>
    <recommendedName>
        <fullName evidence="2">Inhibitor I9 domain-containing protein</fullName>
    </recommendedName>
</protein>
<dbReference type="InterPro" id="IPR052471">
    <property type="entry name" value="PBI_I9"/>
</dbReference>
<proteinExistence type="inferred from homology"/>
<dbReference type="SUPFAM" id="SSF54897">
    <property type="entry name" value="Protease propeptides/inhibitors"/>
    <property type="match status" value="1"/>
</dbReference>
<dbReference type="AlphaFoldDB" id="A0A9P5H274"/>
<dbReference type="Gene3D" id="3.30.70.80">
    <property type="entry name" value="Peptidase S8 propeptide/proteinase inhibitor I9"/>
    <property type="match status" value="1"/>
</dbReference>
<dbReference type="GO" id="GO:0042144">
    <property type="term" value="P:vacuole fusion, non-autophagic"/>
    <property type="evidence" value="ECO:0007669"/>
    <property type="project" value="TreeGrafter"/>
</dbReference>
<dbReference type="PANTHER" id="PTHR28288">
    <property type="entry name" value="PROTEASE B INHIBITOR 2"/>
    <property type="match status" value="1"/>
</dbReference>
<dbReference type="Pfam" id="PF05922">
    <property type="entry name" value="Inhibitor_I9"/>
    <property type="match status" value="1"/>
</dbReference>